<dbReference type="Proteomes" id="UP000448199">
    <property type="component" value="Unassembled WGS sequence"/>
</dbReference>
<protein>
    <submittedName>
        <fullName evidence="2">Uncharacterized protein</fullName>
    </submittedName>
</protein>
<keyword evidence="3" id="KW-1185">Reference proteome</keyword>
<dbReference type="RefSeq" id="WP_160728856.1">
    <property type="nucleotide sequence ID" value="NZ_WTYC01000009.1"/>
</dbReference>
<comment type="caution">
    <text evidence="2">The sequence shown here is derived from an EMBL/GenBank/DDBJ whole genome shotgun (WGS) entry which is preliminary data.</text>
</comment>
<organism evidence="2 3">
    <name type="scientific">Qipengyuania vulgaris</name>
    <dbReference type="NCBI Taxonomy" id="291985"/>
    <lineage>
        <taxon>Bacteria</taxon>
        <taxon>Pseudomonadati</taxon>
        <taxon>Pseudomonadota</taxon>
        <taxon>Alphaproteobacteria</taxon>
        <taxon>Sphingomonadales</taxon>
        <taxon>Erythrobacteraceae</taxon>
        <taxon>Qipengyuania</taxon>
    </lineage>
</organism>
<evidence type="ECO:0000313" key="2">
    <source>
        <dbReference type="EMBL" id="MXO49326.1"/>
    </source>
</evidence>
<feature type="chain" id="PRO_5032986227" evidence="1">
    <location>
        <begin position="23"/>
        <end position="128"/>
    </location>
</feature>
<gene>
    <name evidence="2" type="ORF">GRI69_13790</name>
</gene>
<sequence length="128" mass="13543">MTQPFKFLAPAAALACMSCVQADGEPAEPAPVLSSERACFSSSQINGYSKAPDGPDGDRLYVRTGASERFLLETWGPCPDLDWTFRIAIDSRFTGNLCTGDTATVFVPSSASGVTTRCTARVLGKVAD</sequence>
<evidence type="ECO:0000256" key="1">
    <source>
        <dbReference type="SAM" id="SignalP"/>
    </source>
</evidence>
<dbReference type="Pfam" id="PF20101">
    <property type="entry name" value="DUF6491"/>
    <property type="match status" value="1"/>
</dbReference>
<feature type="signal peptide" evidence="1">
    <location>
        <begin position="1"/>
        <end position="22"/>
    </location>
</feature>
<dbReference type="InterPro" id="IPR045500">
    <property type="entry name" value="DUF6491"/>
</dbReference>
<accession>A0A844XUS8</accession>
<evidence type="ECO:0000313" key="3">
    <source>
        <dbReference type="Proteomes" id="UP000448199"/>
    </source>
</evidence>
<dbReference type="EMBL" id="WTYC01000009">
    <property type="protein sequence ID" value="MXO49326.1"/>
    <property type="molecule type" value="Genomic_DNA"/>
</dbReference>
<reference evidence="2 3" key="1">
    <citation type="submission" date="2019-12" db="EMBL/GenBank/DDBJ databases">
        <title>Genomic-based taxomic classification of the family Erythrobacteraceae.</title>
        <authorList>
            <person name="Xu L."/>
        </authorList>
    </citation>
    <scope>NUCLEOTIDE SEQUENCE [LARGE SCALE GENOMIC DNA]</scope>
    <source>
        <strain evidence="2 3">DSM 17792</strain>
    </source>
</reference>
<keyword evidence="1" id="KW-0732">Signal</keyword>
<dbReference type="AlphaFoldDB" id="A0A844XUS8"/>
<proteinExistence type="predicted"/>
<dbReference type="OrthoDB" id="6400990at2"/>
<name>A0A844XUS8_9SPHN</name>